<dbReference type="Pfam" id="PF13557">
    <property type="entry name" value="Phenol_MetA_deg"/>
    <property type="match status" value="1"/>
</dbReference>
<dbReference type="KEGG" id="osg:BST96_04895"/>
<proteinExistence type="predicted"/>
<dbReference type="OrthoDB" id="8639774at2"/>
<dbReference type="AlphaFoldDB" id="A0A1X9NAP7"/>
<organism evidence="2 3">
    <name type="scientific">Oceanicoccus sagamiensis</name>
    <dbReference type="NCBI Taxonomy" id="716816"/>
    <lineage>
        <taxon>Bacteria</taxon>
        <taxon>Pseudomonadati</taxon>
        <taxon>Pseudomonadota</taxon>
        <taxon>Gammaproteobacteria</taxon>
        <taxon>Cellvibrionales</taxon>
        <taxon>Spongiibacteraceae</taxon>
        <taxon>Oceanicoccus</taxon>
    </lineage>
</organism>
<sequence length="324" mass="35426">MKTMQSVFPLFIASLCVVFPAGLYAEEGGSGHYQPGSMDSFADGVSPVPAFIVRLNGVGYDGDAGKNLAIPYAGSPTLGAEAEATVAALTLSWVPEWGVLNDTWTYQMSMTLPQMRIKVSGTVVDKTGNFSFTREVSDTETGLGDIVLMPLMLNQKISPDFNINYRIGLYAPTGDYKVGRLANTGKNYWTIEPTVGFMYFSPDNGREASVFIGVDFNEENSDTDYKTGTQVHMDATFAQHFPLAGGTFGLGLGAYYYEQVEGDSGDGAVFGSFKGKTTGLGPVLSYVDNAFGRKWISEFRWLKEHDVKNRLKGDILYLKTEMFF</sequence>
<protein>
    <recommendedName>
        <fullName evidence="4">Phenol degradation protein meta</fullName>
    </recommendedName>
</protein>
<keyword evidence="3" id="KW-1185">Reference proteome</keyword>
<keyword evidence="1" id="KW-0732">Signal</keyword>
<feature type="signal peptide" evidence="1">
    <location>
        <begin position="1"/>
        <end position="25"/>
    </location>
</feature>
<gene>
    <name evidence="2" type="ORF">BST96_04895</name>
</gene>
<dbReference type="Proteomes" id="UP000193450">
    <property type="component" value="Chromosome"/>
</dbReference>
<evidence type="ECO:0000256" key="1">
    <source>
        <dbReference type="SAM" id="SignalP"/>
    </source>
</evidence>
<accession>A0A1X9NAP7</accession>
<dbReference type="STRING" id="716816.BST96_04895"/>
<reference evidence="2 3" key="1">
    <citation type="submission" date="2016-11" db="EMBL/GenBank/DDBJ databases">
        <title>Trade-off between light-utilization and light-protection in marine flavobacteria.</title>
        <authorList>
            <person name="Kumagai Y."/>
        </authorList>
    </citation>
    <scope>NUCLEOTIDE SEQUENCE [LARGE SCALE GENOMIC DNA]</scope>
    <source>
        <strain evidence="2 3">NBRC 107125</strain>
    </source>
</reference>
<dbReference type="RefSeq" id="WP_085757623.1">
    <property type="nucleotide sequence ID" value="NZ_CP019343.1"/>
</dbReference>
<evidence type="ECO:0008006" key="4">
    <source>
        <dbReference type="Google" id="ProtNLM"/>
    </source>
</evidence>
<dbReference type="InterPro" id="IPR025737">
    <property type="entry name" value="FApF"/>
</dbReference>
<feature type="chain" id="PRO_5012372256" description="Phenol degradation protein meta" evidence="1">
    <location>
        <begin position="26"/>
        <end position="324"/>
    </location>
</feature>
<dbReference type="EMBL" id="CP019343">
    <property type="protein sequence ID" value="ARN73512.1"/>
    <property type="molecule type" value="Genomic_DNA"/>
</dbReference>
<name>A0A1X9NAP7_9GAMM</name>
<evidence type="ECO:0000313" key="3">
    <source>
        <dbReference type="Proteomes" id="UP000193450"/>
    </source>
</evidence>
<evidence type="ECO:0000313" key="2">
    <source>
        <dbReference type="EMBL" id="ARN73512.1"/>
    </source>
</evidence>